<gene>
    <name evidence="3" type="primary">ureD</name>
    <name evidence="4" type="ORF">C8E99_2024</name>
</gene>
<dbReference type="HAMAP" id="MF_01384">
    <property type="entry name" value="UreD"/>
    <property type="match status" value="1"/>
</dbReference>
<keyword evidence="5" id="KW-1185">Reference proteome</keyword>
<dbReference type="Pfam" id="PF01774">
    <property type="entry name" value="UreD"/>
    <property type="match status" value="1"/>
</dbReference>
<sequence>MPPITLGRPDRTDHPAGLAPATGTLRLQVERAPSGRSVAAAQFHSGALRVLRAHYPDTSGGAVFTIVNPGGGFLGEDRYEIDYDGGPASSALVTTQSATKVYRSPAGPARQFQRFDLAPGARLEYVPDPLIAYEGAQYRQTTEVRMSAGASFLTAEIVTPGWAASGEPFRYHEVRLFTRLWLESQLLLWDNLVMRPARTDPTSRGWLDNRTHLLSLTAVHPGIGADTVDTVRGIISDFPTLHAGCSLLRGPGLVVRALADSSGVLALLAEAIGTRLRRDQTGQSPWELRKY</sequence>
<protein>
    <recommendedName>
        <fullName evidence="3">Urease accessory protein UreD</fullName>
    </recommendedName>
</protein>
<name>A0A3D9LFK6_9MICC</name>
<dbReference type="GO" id="GO:0005737">
    <property type="term" value="C:cytoplasm"/>
    <property type="evidence" value="ECO:0007669"/>
    <property type="project" value="UniProtKB-SubCell"/>
</dbReference>
<dbReference type="PANTHER" id="PTHR33643">
    <property type="entry name" value="UREASE ACCESSORY PROTEIN D"/>
    <property type="match status" value="1"/>
</dbReference>
<organism evidence="4 5">
    <name type="scientific">Citricoccus muralis</name>
    <dbReference type="NCBI Taxonomy" id="169134"/>
    <lineage>
        <taxon>Bacteria</taxon>
        <taxon>Bacillati</taxon>
        <taxon>Actinomycetota</taxon>
        <taxon>Actinomycetes</taxon>
        <taxon>Micrococcales</taxon>
        <taxon>Micrococcaceae</taxon>
        <taxon>Citricoccus</taxon>
    </lineage>
</organism>
<accession>A0A3D9LFK6</accession>
<dbReference type="InterPro" id="IPR002669">
    <property type="entry name" value="UreD"/>
</dbReference>
<proteinExistence type="inferred from homology"/>
<evidence type="ECO:0000313" key="4">
    <source>
        <dbReference type="EMBL" id="REE04197.1"/>
    </source>
</evidence>
<evidence type="ECO:0000256" key="2">
    <source>
        <dbReference type="ARBA" id="ARBA00023186"/>
    </source>
</evidence>
<dbReference type="PANTHER" id="PTHR33643:SF1">
    <property type="entry name" value="UREASE ACCESSORY PROTEIN D"/>
    <property type="match status" value="1"/>
</dbReference>
<evidence type="ECO:0000313" key="5">
    <source>
        <dbReference type="Proteomes" id="UP000256727"/>
    </source>
</evidence>
<evidence type="ECO:0000256" key="1">
    <source>
        <dbReference type="ARBA" id="ARBA00007177"/>
    </source>
</evidence>
<comment type="caution">
    <text evidence="4">The sequence shown here is derived from an EMBL/GenBank/DDBJ whole genome shotgun (WGS) entry which is preliminary data.</text>
</comment>
<keyword evidence="3" id="KW-0963">Cytoplasm</keyword>
<dbReference type="GO" id="GO:0016151">
    <property type="term" value="F:nickel cation binding"/>
    <property type="evidence" value="ECO:0007669"/>
    <property type="project" value="UniProtKB-UniRule"/>
</dbReference>
<keyword evidence="2 3" id="KW-0143">Chaperone</keyword>
<dbReference type="Proteomes" id="UP000256727">
    <property type="component" value="Unassembled WGS sequence"/>
</dbReference>
<comment type="subunit">
    <text evidence="3">UreD, UreF and UreG form a complex that acts as a GTP-hydrolysis-dependent molecular chaperone, activating the urease apoprotein by helping to assemble the nickel containing metallocenter of UreC. The UreE protein probably delivers the nickel.</text>
</comment>
<keyword evidence="3" id="KW-0996">Nickel insertion</keyword>
<comment type="function">
    <text evidence="3">Required for maturation of urease via the functional incorporation of the urease nickel metallocenter.</text>
</comment>
<reference evidence="4 5" key="1">
    <citation type="submission" date="2018-07" db="EMBL/GenBank/DDBJ databases">
        <title>Sequencing the genomes of 1000 actinobacteria strains.</title>
        <authorList>
            <person name="Klenk H.-P."/>
        </authorList>
    </citation>
    <scope>NUCLEOTIDE SEQUENCE [LARGE SCALE GENOMIC DNA]</scope>
    <source>
        <strain evidence="4 5">DSM 14442</strain>
    </source>
</reference>
<comment type="subcellular location">
    <subcellularLocation>
        <location evidence="3">Cytoplasm</location>
    </subcellularLocation>
</comment>
<dbReference type="RefSeq" id="WP_170144578.1">
    <property type="nucleotide sequence ID" value="NZ_QREH01000001.1"/>
</dbReference>
<evidence type="ECO:0000256" key="3">
    <source>
        <dbReference type="HAMAP-Rule" id="MF_01384"/>
    </source>
</evidence>
<dbReference type="EMBL" id="QREH01000001">
    <property type="protein sequence ID" value="REE04197.1"/>
    <property type="molecule type" value="Genomic_DNA"/>
</dbReference>
<comment type="similarity">
    <text evidence="1 3">Belongs to the UreD family.</text>
</comment>
<dbReference type="AlphaFoldDB" id="A0A3D9LFK6"/>